<dbReference type="VEuPathDB" id="FungiDB:CJI97_004463"/>
<evidence type="ECO:0000259" key="12">
    <source>
        <dbReference type="Pfam" id="PF09334"/>
    </source>
</evidence>
<evidence type="ECO:0000313" key="14">
    <source>
        <dbReference type="Proteomes" id="UP000037122"/>
    </source>
</evidence>
<dbReference type="VEuPathDB" id="FungiDB:QG37_04505"/>
<feature type="compositionally biased region" description="Basic and acidic residues" evidence="11">
    <location>
        <begin position="513"/>
        <end position="526"/>
    </location>
</feature>
<keyword evidence="3 10" id="KW-0436">Ligase</keyword>
<dbReference type="SUPFAM" id="SSF47323">
    <property type="entry name" value="Anticodon-binding domain of a subclass of class I aminoacyl-tRNA synthetases"/>
    <property type="match status" value="1"/>
</dbReference>
<dbReference type="Gene3D" id="3.40.50.620">
    <property type="entry name" value="HUPs"/>
    <property type="match status" value="1"/>
</dbReference>
<keyword evidence="6 10" id="KW-0648">Protein biosynthesis</keyword>
<dbReference type="EC" id="6.1.1.10" evidence="2"/>
<dbReference type="InterPro" id="IPR014729">
    <property type="entry name" value="Rossmann-like_a/b/a_fold"/>
</dbReference>
<comment type="caution">
    <text evidence="13">The sequence shown here is derived from an EMBL/GenBank/DDBJ whole genome shotgun (WGS) entry which is preliminary data.</text>
</comment>
<feature type="region of interest" description="Disordered" evidence="11">
    <location>
        <begin position="502"/>
        <end position="526"/>
    </location>
</feature>
<evidence type="ECO:0000256" key="8">
    <source>
        <dbReference type="ARBA" id="ARBA00026124"/>
    </source>
</evidence>
<evidence type="ECO:0000256" key="9">
    <source>
        <dbReference type="ARBA" id="ARBA00030904"/>
    </source>
</evidence>
<evidence type="ECO:0000256" key="5">
    <source>
        <dbReference type="ARBA" id="ARBA00022840"/>
    </source>
</evidence>
<dbReference type="PANTHER" id="PTHR43326:SF1">
    <property type="entry name" value="METHIONINE--TRNA LIGASE, MITOCHONDRIAL"/>
    <property type="match status" value="1"/>
</dbReference>
<dbReference type="PANTHER" id="PTHR43326">
    <property type="entry name" value="METHIONYL-TRNA SYNTHETASE"/>
    <property type="match status" value="1"/>
</dbReference>
<keyword evidence="4 10" id="KW-0547">Nucleotide-binding</keyword>
<dbReference type="GO" id="GO:0004825">
    <property type="term" value="F:methionine-tRNA ligase activity"/>
    <property type="evidence" value="ECO:0007669"/>
    <property type="project" value="UniProtKB-EC"/>
</dbReference>
<dbReference type="NCBIfam" id="TIGR00398">
    <property type="entry name" value="metG"/>
    <property type="match status" value="1"/>
</dbReference>
<evidence type="ECO:0000256" key="7">
    <source>
        <dbReference type="ARBA" id="ARBA00023146"/>
    </source>
</evidence>
<dbReference type="InterPro" id="IPR033911">
    <property type="entry name" value="MetRS_core"/>
</dbReference>
<comment type="similarity">
    <text evidence="1 10">Belongs to the class-I aminoacyl-tRNA synthetase family.</text>
</comment>
<gene>
    <name evidence="13" type="ORF">QG37_04505</name>
</gene>
<reference evidence="14" key="1">
    <citation type="journal article" date="2015" name="BMC Genomics">
        <title>Draft genome of a commonly misdiagnosed multidrug resistant pathogen Candida auris.</title>
        <authorList>
            <person name="Chatterjee S."/>
            <person name="Alampalli S.V."/>
            <person name="Nageshan R.K."/>
            <person name="Chettiar S.T."/>
            <person name="Joshi S."/>
            <person name="Tatu U.S."/>
        </authorList>
    </citation>
    <scope>NUCLEOTIDE SEQUENCE [LARGE SCALE GENOMIC DNA]</scope>
    <source>
        <strain evidence="14">6684</strain>
    </source>
</reference>
<dbReference type="Gene3D" id="1.10.730.10">
    <property type="entry name" value="Isoleucyl-tRNA Synthetase, Domain 1"/>
    <property type="match status" value="1"/>
</dbReference>
<name>A0A0L0NXA1_CANAR</name>
<dbReference type="AlphaFoldDB" id="A0A0L0NXA1"/>
<evidence type="ECO:0000256" key="4">
    <source>
        <dbReference type="ARBA" id="ARBA00022741"/>
    </source>
</evidence>
<organism evidence="13 14">
    <name type="scientific">Candidozyma auris</name>
    <name type="common">Yeast</name>
    <name type="synonym">Candida auris</name>
    <dbReference type="NCBI Taxonomy" id="498019"/>
    <lineage>
        <taxon>Eukaryota</taxon>
        <taxon>Fungi</taxon>
        <taxon>Dikarya</taxon>
        <taxon>Ascomycota</taxon>
        <taxon>Saccharomycotina</taxon>
        <taxon>Pichiomycetes</taxon>
        <taxon>Metschnikowiaceae</taxon>
        <taxon>Candidozyma</taxon>
    </lineage>
</organism>
<dbReference type="PRINTS" id="PR01041">
    <property type="entry name" value="TRNASYNTHMET"/>
</dbReference>
<sequence>MLLADTRVRWEKLKKGQKSYFLTGTDEHGLKIQGVAEKQNVEPKALVDSVSQNFKHMARKMKIDYLRFIRTTDDDHVEAVKHFWNVMMQKGLIYKGIHDGWYSVSDEAFYTEAQIEEVSDGSGGARRVSKETGSEVVYQEEENYFFRLSAFQDRLIQYIEENPTLIQPQHKMKQVLEELKSEPLKDLSVSRHTSRLQWGIEVPNDPTQKVYVWFDALLNYLTAAGYPHRDLKAPYNIWPACHVLGKDIMRFHCIYWPIFLMAAEIDLPKMIFVHSHWLCDGKKMSKSIGNVVDPYLMADYYGVDPLRFFLMEQSNINTDSNFSEDALFNHRGMLLNKFANLTSRVCAPKFEIAEGLRQANTGVFNDIDSLLLADTVTSTDKKRTIELRNELVVAIDSLKEEMDAPLQQFDHMKALKLWWNVVELINGFFQATEPWAYNKFAEAEKERAIRNYLVYVATEGIRVTTLCIQPYMPDLSAAILHRLAVSKDKRALDYAKLGGDPDYGKGSNRQHKDKLMQKIEPRTENL</sequence>
<dbReference type="EMBL" id="LGST01000031">
    <property type="protein sequence ID" value="KND98608.1"/>
    <property type="molecule type" value="Genomic_DNA"/>
</dbReference>
<dbReference type="InterPro" id="IPR023457">
    <property type="entry name" value="Met-tRNA_synth_2"/>
</dbReference>
<keyword evidence="7 10" id="KW-0030">Aminoacyl-tRNA synthetase</keyword>
<accession>A0A0L0NXA1</accession>
<feature type="domain" description="Methionyl/Leucyl tRNA synthetase" evidence="12">
    <location>
        <begin position="2"/>
        <end position="345"/>
    </location>
</feature>
<dbReference type="GO" id="GO:0006431">
    <property type="term" value="P:methionyl-tRNA aminoacylation"/>
    <property type="evidence" value="ECO:0007669"/>
    <property type="project" value="InterPro"/>
</dbReference>
<evidence type="ECO:0000256" key="6">
    <source>
        <dbReference type="ARBA" id="ARBA00022917"/>
    </source>
</evidence>
<evidence type="ECO:0000313" key="13">
    <source>
        <dbReference type="EMBL" id="KND98608.1"/>
    </source>
</evidence>
<dbReference type="CDD" id="cd00814">
    <property type="entry name" value="MetRS_core"/>
    <property type="match status" value="1"/>
</dbReference>
<evidence type="ECO:0000256" key="11">
    <source>
        <dbReference type="SAM" id="MobiDB-lite"/>
    </source>
</evidence>
<protein>
    <recommendedName>
        <fullName evidence="8">Methionine--tRNA ligase, mitochondrial</fullName>
        <ecNumber evidence="2">6.1.1.10</ecNumber>
    </recommendedName>
    <alternativeName>
        <fullName evidence="9">Methionyl-tRNA synthetase</fullName>
    </alternativeName>
</protein>
<evidence type="ECO:0000256" key="1">
    <source>
        <dbReference type="ARBA" id="ARBA00005594"/>
    </source>
</evidence>
<dbReference type="VEuPathDB" id="FungiDB:CJJ07_003286"/>
<dbReference type="Gene3D" id="2.170.220.10">
    <property type="match status" value="1"/>
</dbReference>
<dbReference type="Pfam" id="PF09334">
    <property type="entry name" value="tRNA-synt_1g"/>
    <property type="match status" value="1"/>
</dbReference>
<evidence type="ECO:0000256" key="10">
    <source>
        <dbReference type="RuleBase" id="RU363039"/>
    </source>
</evidence>
<evidence type="ECO:0000256" key="3">
    <source>
        <dbReference type="ARBA" id="ARBA00022598"/>
    </source>
</evidence>
<dbReference type="SUPFAM" id="SSF52374">
    <property type="entry name" value="Nucleotidylyl transferase"/>
    <property type="match status" value="1"/>
</dbReference>
<dbReference type="InterPro" id="IPR009080">
    <property type="entry name" value="tRNAsynth_Ia_anticodon-bd"/>
</dbReference>
<keyword evidence="5 10" id="KW-0067">ATP-binding</keyword>
<dbReference type="GO" id="GO:0005524">
    <property type="term" value="F:ATP binding"/>
    <property type="evidence" value="ECO:0007669"/>
    <property type="project" value="UniProtKB-KW"/>
</dbReference>
<dbReference type="InterPro" id="IPR014758">
    <property type="entry name" value="Met-tRNA_synth"/>
</dbReference>
<dbReference type="FunFam" id="2.170.220.10:FF:000002">
    <property type="entry name" value="Methionine--tRNA ligase"/>
    <property type="match status" value="1"/>
</dbReference>
<dbReference type="VEuPathDB" id="FungiDB:CJI96_0005422"/>
<dbReference type="VEuPathDB" id="FungiDB:B9J08_004400"/>
<dbReference type="VEuPathDB" id="FungiDB:CJJ09_005014"/>
<evidence type="ECO:0000256" key="2">
    <source>
        <dbReference type="ARBA" id="ARBA00012838"/>
    </source>
</evidence>
<dbReference type="Proteomes" id="UP000037122">
    <property type="component" value="Unassembled WGS sequence"/>
</dbReference>
<proteinExistence type="inferred from homology"/>
<dbReference type="InterPro" id="IPR015413">
    <property type="entry name" value="Methionyl/Leucyl_tRNA_Synth"/>
</dbReference>